<dbReference type="Pfam" id="PF19419">
    <property type="entry name" value="DUF5983"/>
    <property type="match status" value="1"/>
</dbReference>
<evidence type="ECO:0000313" key="3">
    <source>
        <dbReference type="EMBL" id="QUT07585.1"/>
    </source>
</evidence>
<organism evidence="3 4">
    <name type="scientific">Sphingobium phenoxybenzoativorans</name>
    <dbReference type="NCBI Taxonomy" id="1592790"/>
    <lineage>
        <taxon>Bacteria</taxon>
        <taxon>Pseudomonadati</taxon>
        <taxon>Pseudomonadota</taxon>
        <taxon>Alphaproteobacteria</taxon>
        <taxon>Sphingomonadales</taxon>
        <taxon>Sphingomonadaceae</taxon>
        <taxon>Sphingobium</taxon>
    </lineage>
</organism>
<accession>A0A975Q318</accession>
<dbReference type="AlphaFoldDB" id="A0A975Q318"/>
<dbReference type="InterPro" id="IPR046025">
    <property type="entry name" value="DUF5983"/>
</dbReference>
<feature type="region of interest" description="Disordered" evidence="1">
    <location>
        <begin position="100"/>
        <end position="124"/>
    </location>
</feature>
<dbReference type="RefSeq" id="WP_066765485.1">
    <property type="nucleotide sequence ID" value="NZ_CP073910.1"/>
</dbReference>
<reference evidence="3" key="1">
    <citation type="submission" date="2021-04" db="EMBL/GenBank/DDBJ databases">
        <title>Isolation of p-tert-butylphenol degrading bacteria Sphingobium phenoxybenzoativorans Tas13 from active sludge.</title>
        <authorList>
            <person name="Li Y."/>
        </authorList>
    </citation>
    <scope>NUCLEOTIDE SEQUENCE</scope>
    <source>
        <strain evidence="3">Tas13</strain>
    </source>
</reference>
<dbReference type="Proteomes" id="UP000681425">
    <property type="component" value="Chromosome"/>
</dbReference>
<protein>
    <recommendedName>
        <fullName evidence="2">DUF5983 domain-containing protein</fullName>
    </recommendedName>
</protein>
<dbReference type="EMBL" id="CP073910">
    <property type="protein sequence ID" value="QUT07585.1"/>
    <property type="molecule type" value="Genomic_DNA"/>
</dbReference>
<sequence>MRRTSLHIYSTVHLPEAEREAIDALILTAPRDVGGRLVVEHLDLVIEPYQFGFFVHTGVCEDEAERPESISPEFWAILRAAAMAGAAWMLFDRDEPPTQGLPMFGARPIPDPCHNPRQREYHHD</sequence>
<keyword evidence="4" id="KW-1185">Reference proteome</keyword>
<evidence type="ECO:0000259" key="2">
    <source>
        <dbReference type="Pfam" id="PF19419"/>
    </source>
</evidence>
<proteinExistence type="predicted"/>
<dbReference type="KEGG" id="spph:KFK14_09405"/>
<evidence type="ECO:0000313" key="4">
    <source>
        <dbReference type="Proteomes" id="UP000681425"/>
    </source>
</evidence>
<evidence type="ECO:0000256" key="1">
    <source>
        <dbReference type="SAM" id="MobiDB-lite"/>
    </source>
</evidence>
<gene>
    <name evidence="3" type="ORF">KFK14_09405</name>
</gene>
<name>A0A975Q318_9SPHN</name>
<feature type="domain" description="DUF5983" evidence="2">
    <location>
        <begin position="9"/>
        <end position="104"/>
    </location>
</feature>